<evidence type="ECO:0000313" key="4">
    <source>
        <dbReference type="Proteomes" id="UP000237222"/>
    </source>
</evidence>
<dbReference type="AlphaFoldDB" id="A0A2S4HE77"/>
<evidence type="ECO:0000313" key="3">
    <source>
        <dbReference type="EMBL" id="POP52292.1"/>
    </source>
</evidence>
<gene>
    <name evidence="3" type="ORF">C0068_13020</name>
</gene>
<evidence type="ECO:0000259" key="2">
    <source>
        <dbReference type="Pfam" id="PF09990"/>
    </source>
</evidence>
<dbReference type="EMBL" id="PQGG01000030">
    <property type="protein sequence ID" value="POP52292.1"/>
    <property type="molecule type" value="Genomic_DNA"/>
</dbReference>
<dbReference type="Proteomes" id="UP000237222">
    <property type="component" value="Unassembled WGS sequence"/>
</dbReference>
<name>A0A2S4HE77_9GAMM</name>
<feature type="domain" description="DUF2231" evidence="2">
    <location>
        <begin position="2"/>
        <end position="135"/>
    </location>
</feature>
<keyword evidence="1" id="KW-1133">Transmembrane helix</keyword>
<evidence type="ECO:0000256" key="1">
    <source>
        <dbReference type="SAM" id="Phobius"/>
    </source>
</evidence>
<accession>A0A2S4HE77</accession>
<organism evidence="3 4">
    <name type="scientific">Zhongshania marina</name>
    <dbReference type="NCBI Taxonomy" id="2304603"/>
    <lineage>
        <taxon>Bacteria</taxon>
        <taxon>Pseudomonadati</taxon>
        <taxon>Pseudomonadota</taxon>
        <taxon>Gammaproteobacteria</taxon>
        <taxon>Cellvibrionales</taxon>
        <taxon>Spongiibacteraceae</taxon>
        <taxon>Zhongshania</taxon>
    </lineage>
</organism>
<feature type="transmembrane region" description="Helical" evidence="1">
    <location>
        <begin position="12"/>
        <end position="31"/>
    </location>
</feature>
<feature type="transmembrane region" description="Helical" evidence="1">
    <location>
        <begin position="107"/>
        <end position="129"/>
    </location>
</feature>
<sequence>MRHPLHSALIHFPIACWSLAVATDFASLYFGEPAWRWSAGLLATGCGIAVPTILTGLLELSRAPEGAPMQDAYWHMAAMLLALTLFTTRLLLRVDHLQIVAPNTASLWIDATGFLSLTVGGWLGGRLVYEHGVGTR</sequence>
<comment type="caution">
    <text evidence="3">The sequence shown here is derived from an EMBL/GenBank/DDBJ whole genome shotgun (WGS) entry which is preliminary data.</text>
</comment>
<dbReference type="OrthoDB" id="2873672at2"/>
<feature type="transmembrane region" description="Helical" evidence="1">
    <location>
        <begin position="37"/>
        <end position="60"/>
    </location>
</feature>
<feature type="transmembrane region" description="Helical" evidence="1">
    <location>
        <begin position="72"/>
        <end position="92"/>
    </location>
</feature>
<proteinExistence type="predicted"/>
<keyword evidence="1" id="KW-0812">Transmembrane</keyword>
<reference evidence="3" key="1">
    <citation type="submission" date="2018-01" db="EMBL/GenBank/DDBJ databases">
        <authorList>
            <person name="Yu X.-D."/>
        </authorList>
    </citation>
    <scope>NUCLEOTIDE SEQUENCE</scope>
    <source>
        <strain evidence="3">ZX-21</strain>
    </source>
</reference>
<dbReference type="Pfam" id="PF09990">
    <property type="entry name" value="DUF2231"/>
    <property type="match status" value="1"/>
</dbReference>
<dbReference type="InterPro" id="IPR019251">
    <property type="entry name" value="DUF2231_TM"/>
</dbReference>
<protein>
    <recommendedName>
        <fullName evidence="2">DUF2231 domain-containing protein</fullName>
    </recommendedName>
</protein>
<keyword evidence="1" id="KW-0472">Membrane</keyword>
<dbReference type="RefSeq" id="WP_103684908.1">
    <property type="nucleotide sequence ID" value="NZ_PQGG01000030.1"/>
</dbReference>